<keyword evidence="1" id="KW-0805">Transcription regulation</keyword>
<dbReference type="Pfam" id="PF01381">
    <property type="entry name" value="HTH_3"/>
    <property type="match status" value="1"/>
</dbReference>
<keyword evidence="7" id="KW-1185">Reference proteome</keyword>
<organism evidence="6 7">
    <name type="scientific">Crenobacter cavernae</name>
    <dbReference type="NCBI Taxonomy" id="2290923"/>
    <lineage>
        <taxon>Bacteria</taxon>
        <taxon>Pseudomonadati</taxon>
        <taxon>Pseudomonadota</taxon>
        <taxon>Betaproteobacteria</taxon>
        <taxon>Neisseriales</taxon>
        <taxon>Neisseriaceae</taxon>
        <taxon>Crenobacter</taxon>
    </lineage>
</organism>
<dbReference type="InterPro" id="IPR036286">
    <property type="entry name" value="LexA/Signal_pep-like_sf"/>
</dbReference>
<dbReference type="InterPro" id="IPR010982">
    <property type="entry name" value="Lambda_DNA-bd_dom_sf"/>
</dbReference>
<sequence length="308" mass="33532">MSSHRVAPFVRFSIEMADSGLTPETPRSQSLTVGCLTPTSLAKATCPPYRTQRPAMMSLVSMPTIIGFPIDYAIGNPVCGHIGVPIASADMKTIGERVAYVRKLRKLSQGKVAKAVGISQPTLSELENNQSDGTKKIVELAQVLQVNVRWLSNGEGPMEADEPTPHSGSAWGNVTDGPALRGKVPVISWVQAGNWMEVMDNFAPGDAEKWIDTTYAVRRHTFAVRVTGDSMEPKFPEGALIVVEPDEDPLPGKFVVVRKRGDNEATFKQLVLDGGVYYLKPLNPRYPIMELPADSVIVGVVKQMTMEV</sequence>
<keyword evidence="2" id="KW-0238">DNA-binding</keyword>
<evidence type="ECO:0000259" key="5">
    <source>
        <dbReference type="PROSITE" id="PS50943"/>
    </source>
</evidence>
<comment type="caution">
    <text evidence="6">The sequence shown here is derived from an EMBL/GenBank/DDBJ whole genome shotgun (WGS) entry which is preliminary data.</text>
</comment>
<protein>
    <submittedName>
        <fullName evidence="6">XRE family transcriptional regulator</fullName>
    </submittedName>
</protein>
<dbReference type="Pfam" id="PF00717">
    <property type="entry name" value="Peptidase_S24"/>
    <property type="match status" value="1"/>
</dbReference>
<dbReference type="CDD" id="cd06529">
    <property type="entry name" value="S24_LexA-like"/>
    <property type="match status" value="1"/>
</dbReference>
<evidence type="ECO:0000313" key="6">
    <source>
        <dbReference type="EMBL" id="RXZ42683.1"/>
    </source>
</evidence>
<proteinExistence type="predicted"/>
<accession>A0ABY0FAK2</accession>
<dbReference type="SUPFAM" id="SSF47413">
    <property type="entry name" value="lambda repressor-like DNA-binding domains"/>
    <property type="match status" value="1"/>
</dbReference>
<dbReference type="Gene3D" id="2.10.109.10">
    <property type="entry name" value="Umud Fragment, subunit A"/>
    <property type="match status" value="1"/>
</dbReference>
<dbReference type="InterPro" id="IPR039418">
    <property type="entry name" value="LexA-like"/>
</dbReference>
<gene>
    <name evidence="6" type="ORF">EBB06_12370</name>
</gene>
<feature type="domain" description="HTH cro/C1-type" evidence="5">
    <location>
        <begin position="98"/>
        <end position="151"/>
    </location>
</feature>
<evidence type="ECO:0000256" key="4">
    <source>
        <dbReference type="SAM" id="MobiDB-lite"/>
    </source>
</evidence>
<evidence type="ECO:0000256" key="1">
    <source>
        <dbReference type="ARBA" id="ARBA00023015"/>
    </source>
</evidence>
<dbReference type="PANTHER" id="PTHR40661">
    <property type="match status" value="1"/>
</dbReference>
<evidence type="ECO:0000256" key="2">
    <source>
        <dbReference type="ARBA" id="ARBA00023125"/>
    </source>
</evidence>
<dbReference type="SMART" id="SM00530">
    <property type="entry name" value="HTH_XRE"/>
    <property type="match status" value="1"/>
</dbReference>
<feature type="region of interest" description="Disordered" evidence="4">
    <location>
        <begin position="155"/>
        <end position="174"/>
    </location>
</feature>
<dbReference type="EMBL" id="REGR01000014">
    <property type="protein sequence ID" value="RXZ42683.1"/>
    <property type="molecule type" value="Genomic_DNA"/>
</dbReference>
<dbReference type="PANTHER" id="PTHR40661:SF3">
    <property type="entry name" value="FELS-1 PROPHAGE TRANSCRIPTIONAL REGULATOR"/>
    <property type="match status" value="1"/>
</dbReference>
<reference evidence="6 7" key="1">
    <citation type="submission" date="2018-10" db="EMBL/GenBank/DDBJ databases">
        <title>Draft genome of Fastidiocella sp. strain 375T, a bacterium isolated from a karstic cave dripping water.</title>
        <authorList>
            <person name="Coelho C."/>
            <person name="Verissimo A."/>
            <person name="Tiago I."/>
        </authorList>
    </citation>
    <scope>NUCLEOTIDE SEQUENCE [LARGE SCALE GENOMIC DNA]</scope>
    <source>
        <strain evidence="6 7">CAVE-375</strain>
    </source>
</reference>
<evidence type="ECO:0000256" key="3">
    <source>
        <dbReference type="ARBA" id="ARBA00023163"/>
    </source>
</evidence>
<dbReference type="PROSITE" id="PS50943">
    <property type="entry name" value="HTH_CROC1"/>
    <property type="match status" value="1"/>
</dbReference>
<dbReference type="InterPro" id="IPR001387">
    <property type="entry name" value="Cro/C1-type_HTH"/>
</dbReference>
<dbReference type="Gene3D" id="1.10.260.40">
    <property type="entry name" value="lambda repressor-like DNA-binding domains"/>
    <property type="match status" value="1"/>
</dbReference>
<dbReference type="InterPro" id="IPR015927">
    <property type="entry name" value="Peptidase_S24_S26A/B/C"/>
</dbReference>
<dbReference type="SUPFAM" id="SSF51306">
    <property type="entry name" value="LexA/Signal peptidase"/>
    <property type="match status" value="1"/>
</dbReference>
<keyword evidence="3" id="KW-0804">Transcription</keyword>
<evidence type="ECO:0000313" key="7">
    <source>
        <dbReference type="Proteomes" id="UP000290682"/>
    </source>
</evidence>
<dbReference type="CDD" id="cd00093">
    <property type="entry name" value="HTH_XRE"/>
    <property type="match status" value="1"/>
</dbReference>
<name>A0ABY0FAK2_9NEIS</name>
<dbReference type="Proteomes" id="UP000290682">
    <property type="component" value="Unassembled WGS sequence"/>
</dbReference>